<keyword evidence="3" id="KW-1003">Cell membrane</keyword>
<evidence type="ECO:0000256" key="7">
    <source>
        <dbReference type="SAM" id="Phobius"/>
    </source>
</evidence>
<keyword evidence="10" id="KW-1185">Reference proteome</keyword>
<feature type="transmembrane region" description="Helical" evidence="7">
    <location>
        <begin position="382"/>
        <end position="407"/>
    </location>
</feature>
<dbReference type="GO" id="GO:0044874">
    <property type="term" value="P:lipoprotein localization to outer membrane"/>
    <property type="evidence" value="ECO:0007669"/>
    <property type="project" value="TreeGrafter"/>
</dbReference>
<keyword evidence="4 7" id="KW-0812">Transmembrane</keyword>
<keyword evidence="5 7" id="KW-1133">Transmembrane helix</keyword>
<accession>A0A2R7YRM0</accession>
<feature type="domain" description="ABC3 transporter permease C-terminal" evidence="8">
    <location>
        <begin position="751"/>
        <end position="864"/>
    </location>
</feature>
<proteinExistence type="inferred from homology"/>
<dbReference type="Proteomes" id="UP000244867">
    <property type="component" value="Unassembled WGS sequence"/>
</dbReference>
<gene>
    <name evidence="9" type="ORF">C7S10_21560</name>
</gene>
<dbReference type="PANTHER" id="PTHR30489">
    <property type="entry name" value="LIPOPROTEIN-RELEASING SYSTEM TRANSMEMBRANE PROTEIN LOLE"/>
    <property type="match status" value="1"/>
</dbReference>
<dbReference type="InterPro" id="IPR051447">
    <property type="entry name" value="Lipoprotein-release_system"/>
</dbReference>
<evidence type="ECO:0000256" key="5">
    <source>
        <dbReference type="ARBA" id="ARBA00022989"/>
    </source>
</evidence>
<feature type="transmembrane region" description="Helical" evidence="7">
    <location>
        <begin position="352"/>
        <end position="376"/>
    </location>
</feature>
<dbReference type="PANTHER" id="PTHR30489:SF0">
    <property type="entry name" value="LIPOPROTEIN-RELEASING SYSTEM TRANSMEMBRANE PROTEIN LOLE"/>
    <property type="match status" value="1"/>
</dbReference>
<feature type="transmembrane region" description="Helical" evidence="7">
    <location>
        <begin position="470"/>
        <end position="493"/>
    </location>
</feature>
<dbReference type="GO" id="GO:0098797">
    <property type="term" value="C:plasma membrane protein complex"/>
    <property type="evidence" value="ECO:0007669"/>
    <property type="project" value="TreeGrafter"/>
</dbReference>
<dbReference type="EMBL" id="PYXZ01000013">
    <property type="protein sequence ID" value="PUA79060.1"/>
    <property type="molecule type" value="Genomic_DNA"/>
</dbReference>
<dbReference type="InterPro" id="IPR003838">
    <property type="entry name" value="ABC3_permease_C"/>
</dbReference>
<evidence type="ECO:0000313" key="10">
    <source>
        <dbReference type="Proteomes" id="UP000244867"/>
    </source>
</evidence>
<sequence length="872" mass="89566">MGGRWRADWPLLLLTGLVVALTVGLAAAVDPVTERAADRAIAAAVHDAGASGAVVATLPAWYDDPRGKTRDPSTAVQVRQDADYARQALPAGLDAVLRPGVAWVTTPTLQVRQVGPTKLLQLAFVDTAGEAPAVTYDEGGPPRAVPRRALGLVEVALSQTVADALELEAGDRRTVQDEQGRSAKLRVSGVFTPGDPDAEAWDVSARLLHPVQGTADGLPYTSAAALVSAGSLADLRLVLPADDLTRRVSFRPDPSRVRWLAARSLEREIVSLQASASLSRGDVAWDSLLGSTLERARADIASARGRADVLLIGLLAATLLVLVLAAQLLVLRRRDPLTMARQRGASLASIGLELLVEGLTVAVLGAVVGLGAVVLVTGSAGWAWAVPVAVVAALASPVLGASWADVWAGARRVPANRSARRTATRTRLLRRLAVETAVLLVAALSFSALLQRGVAGDGAAGGDVTAASAPTWWAVAGALVLLRVLPVPVRWALRATRRSPGGVGFFVAARIGEAGARALPVLVVVVAVAGITLGASLAESDRAGQTSAALSSVGGDARIDADPQADLAQLAEDAEDEPGVDAAAAARVEDGARLSSGGASQAVRLVVVDAGDYAALLAASNLADAPQLGRLDAADGDEVPALLVGGDSVLRDTASLRWEDTSVPIDVVGTAPDVDASAAPVLVVDTDSFAAAGAVALPDTLWVVGTGTDAALDRIASRVDGVDSVVRLSDELEARRTAPLPSALIDLAVASSVLLLVLGILGLLLSAAAQAPERARSLGRLRALGLPQGEVRRVLVGELAVPVAVAALAGWLLGVACSYAMLGSLTAGSPTDVEVSWWTIGVVPILVVAAVAVAVLEWRRIRRRPLSQLLRT</sequence>
<organism evidence="9 10">
    <name type="scientific">Nocardioides currus</name>
    <dbReference type="NCBI Taxonomy" id="2133958"/>
    <lineage>
        <taxon>Bacteria</taxon>
        <taxon>Bacillati</taxon>
        <taxon>Actinomycetota</taxon>
        <taxon>Actinomycetes</taxon>
        <taxon>Propionibacteriales</taxon>
        <taxon>Nocardioidaceae</taxon>
        <taxon>Nocardioides</taxon>
    </lineage>
</organism>
<feature type="transmembrane region" description="Helical" evidence="7">
    <location>
        <begin position="309"/>
        <end position="331"/>
    </location>
</feature>
<evidence type="ECO:0000256" key="3">
    <source>
        <dbReference type="ARBA" id="ARBA00022475"/>
    </source>
</evidence>
<feature type="transmembrane region" description="Helical" evidence="7">
    <location>
        <begin position="428"/>
        <end position="450"/>
    </location>
</feature>
<evidence type="ECO:0000256" key="4">
    <source>
        <dbReference type="ARBA" id="ARBA00022692"/>
    </source>
</evidence>
<protein>
    <recommendedName>
        <fullName evidence="8">ABC3 transporter permease C-terminal domain-containing protein</fullName>
    </recommendedName>
</protein>
<feature type="transmembrane region" description="Helical" evidence="7">
    <location>
        <begin position="514"/>
        <end position="538"/>
    </location>
</feature>
<reference evidence="9 10" key="1">
    <citation type="submission" date="2018-03" db="EMBL/GenBank/DDBJ databases">
        <authorList>
            <person name="Keele B.F."/>
        </authorList>
    </citation>
    <scope>NUCLEOTIDE SEQUENCE [LARGE SCALE GENOMIC DNA]</scope>
    <source>
        <strain evidence="9 10">IB-3</strain>
    </source>
</reference>
<keyword evidence="6 7" id="KW-0472">Membrane</keyword>
<evidence type="ECO:0000256" key="1">
    <source>
        <dbReference type="ARBA" id="ARBA00004651"/>
    </source>
</evidence>
<feature type="transmembrane region" description="Helical" evidence="7">
    <location>
        <begin position="799"/>
        <end position="823"/>
    </location>
</feature>
<evidence type="ECO:0000313" key="9">
    <source>
        <dbReference type="EMBL" id="PUA79060.1"/>
    </source>
</evidence>
<feature type="transmembrane region" description="Helical" evidence="7">
    <location>
        <begin position="747"/>
        <end position="768"/>
    </location>
</feature>
<evidence type="ECO:0000259" key="8">
    <source>
        <dbReference type="Pfam" id="PF02687"/>
    </source>
</evidence>
<name>A0A2R7YRM0_9ACTN</name>
<dbReference type="AlphaFoldDB" id="A0A2R7YRM0"/>
<feature type="transmembrane region" description="Helical" evidence="7">
    <location>
        <begin position="835"/>
        <end position="856"/>
    </location>
</feature>
<comment type="caution">
    <text evidence="9">The sequence shown here is derived from an EMBL/GenBank/DDBJ whole genome shotgun (WGS) entry which is preliminary data.</text>
</comment>
<evidence type="ECO:0000256" key="6">
    <source>
        <dbReference type="ARBA" id="ARBA00023136"/>
    </source>
</evidence>
<comment type="similarity">
    <text evidence="2">Belongs to the ABC-4 integral membrane protein family. LolC/E subfamily.</text>
</comment>
<comment type="subcellular location">
    <subcellularLocation>
        <location evidence="1">Cell membrane</location>
        <topology evidence="1">Multi-pass membrane protein</topology>
    </subcellularLocation>
</comment>
<evidence type="ECO:0000256" key="2">
    <source>
        <dbReference type="ARBA" id="ARBA00005236"/>
    </source>
</evidence>
<dbReference type="Pfam" id="PF02687">
    <property type="entry name" value="FtsX"/>
    <property type="match status" value="1"/>
</dbReference>